<proteinExistence type="predicted"/>
<reference evidence="3" key="1">
    <citation type="submission" date="2015-01" db="EMBL/GenBank/DDBJ databases">
        <authorList>
            <person name="Paterson Steve"/>
        </authorList>
    </citation>
    <scope>NUCLEOTIDE SEQUENCE [LARGE SCALE GENOMIC DNA]</scope>
    <source>
        <strain evidence="3">OBR1</strain>
    </source>
</reference>
<accession>A0A0G4JPX8</accession>
<dbReference type="Proteomes" id="UP000044377">
    <property type="component" value="Unassembled WGS sequence"/>
</dbReference>
<dbReference type="EMBL" id="CGIG01000001">
    <property type="protein sequence ID" value="CPR13970.1"/>
    <property type="molecule type" value="Genomic_DNA"/>
</dbReference>
<evidence type="ECO:0000313" key="3">
    <source>
        <dbReference type="Proteomes" id="UP000044377"/>
    </source>
</evidence>
<evidence type="ECO:0000313" key="2">
    <source>
        <dbReference type="EMBL" id="CPR13970.1"/>
    </source>
</evidence>
<organism evidence="2 3">
    <name type="scientific">Brenneria goodwinii</name>
    <dbReference type="NCBI Taxonomy" id="1109412"/>
    <lineage>
        <taxon>Bacteria</taxon>
        <taxon>Pseudomonadati</taxon>
        <taxon>Pseudomonadota</taxon>
        <taxon>Gammaproteobacteria</taxon>
        <taxon>Enterobacterales</taxon>
        <taxon>Pectobacteriaceae</taxon>
        <taxon>Brenneria</taxon>
    </lineage>
</organism>
<protein>
    <submittedName>
        <fullName evidence="2">Uncharacterized protein</fullName>
    </submittedName>
</protein>
<dbReference type="RefSeq" id="WP_048635866.1">
    <property type="nucleotide sequence ID" value="NZ_CGIG01000001.1"/>
</dbReference>
<dbReference type="InterPro" id="IPR021085">
    <property type="entry name" value="AvrE_T3Es"/>
</dbReference>
<feature type="region of interest" description="Disordered" evidence="1">
    <location>
        <begin position="269"/>
        <end position="317"/>
    </location>
</feature>
<sequence length="1897" mass="207004">MAIGKVNVSSTQWVNASKSAGAENAGNKKLHQATKSHASTSAAGSLINERRNLPSRPNLRQAPPAAQDEMPARQRGRGSKLGNFLHGFSPFKKKNAEGQPAKPEAQKSTAAYPPNSLLAKMAEERPSSLTQGQTIAADEKPPADEVRHYQHNFSQVRQNILKKIGQTSADGGFVSGSSHYYTPPSSMTSSGYLSSESVDSLPADMFDDDGTVDQLYRDMLDRQAGQAPKVFDPVAFYGLAPEPEASTSTEAADDAQFDDDGMQERLHRQMTERQAGKPPKVFEPTISSPKRELFQPSLSPIKEKPYEGGEEALSRQREVPGQQLGAGPATQPLNLSLDGKGRLAVHETASPAIQSLLQQTLGKDDQRFLSHMTRVSDEGDQQHLLLSKEGKLFALNRSSNAYTAIHSSEPGAEKKVLELAGKGKASYTLHADADNGTVTLRAESKYRSGGSPPSSLPLPGRLHESLLTGIYRHPSTATDAQGAQVRLHGGKLYELNEALDVWQKNSDIAFDKLSAQADNKLYAVQNKHTLSNLTDGTHSEKFVNDIAAFAVNKRGQAAVLVDTDDRARVCFMPSLDAAPEHRVPVILKLADPALALVRGSEHIEAQTIGMADNQFYVSDSEGKLFVGDYPRLGQNELTLKPAPQPKLEQAFSKNYHIEGFASDEYGQLNALVKDNLKQTHACPLGKDNQFTPGWNLTDALVLDNQLGLTHIQPTELETVGLKYQGKLTLQEGALYYHDSLTHAWTKAEDGCAQLKKGSDDQAYILKDGEVKKLSINHRSSTLRQGTDNIFSLPHVRNKPELGKALLPEAKNDKATAMAVLNSQQFLVVSEQGDIHFHQVKPGTKQSLHPAQAVPKTGIDGDIKDISLDRHQNLYALTRQGDVFTLPPSQWRQPAGEQRQTTWEAVSPPNGGAGEISHIQNDDAGNLVVSQDDIHHRLTENGWQSVDTVRHAEPPPIESRSSETVYNRLNNVNKRARLPGSGLTAQGTIMKGGFTGTEGGAVKSKFSERLSAHVFSPTLSVPRPVKNLAYAVQHQWQGREGLKSLYQMQSALLKQLEGENSRKSAAIIPVTPHTAPEGDLRTRLDRLDLGENGKELTTMLQRFRSELEESATLSVTRLGQHKGIVKDSGELNERFKPSSLKNVAQSLNPNRSGRDLSKSLLDAWRSAPAAKDSKVETLLSAFVDKKVNISHQKADIALGRQRDPNDQNSLLKSRLILDTLTLKDLHQLVGKAELLSGKSPDEQQIGQLQREVTQLRDRQYGQNPIKQFTDMGFSGDSMLEADYDAVKAFLNAFRKENHGLNVTAKTVLDASHQAELESKLVDTLKSLGEGDVINFERSYGGGASAAYVFLLKNSPLPVVPGGGMTFNRMYGLTMTRLDNSLYVEFNRRGDTVGNVSMATGFNLLPDLLPKSIKEKVSAISINDHYNLMPDLRINGSMAGALTKGSQKGLAFTLTDDELPDFVKGLTQGTLNPAELMQKGVQHLVRSGEKISFSLDISSSLEARAAVNLGANIVDPATSQSRAPFPETLTRAALGVGAGLNVLSATRERTSAEGETAMNRTYTDNRARFFNRVDMDAHAGINAGAVIPLEDGNADNPNDIVPIFVGTGASANLTIDSSVNKMVDMMMKRAEPVIDDDVTELTVQLSKHFKDSASRQVLAALPDVKDVGEKLRILNNHFSGQEINSDERYEALNNVKSAFFQHQIAQDGGMMAAWITLNTTYNNLSRLDNNGIIHAVHKFLDASLPPTNSDRLKALMDSTPELSGAIESIKQLPGTNATVGLELKEPLKQKLIEGIQQKKVEHQDIANLFNDRNNLRLSYIAFYQTAKKREGFDTPTLVFGGSSSASVSMSKNIGMIAFKYGQDQNVPRGFTLDGDIAKANPTLANAMYQLKNEGMEMKS</sequence>
<keyword evidence="3" id="KW-1185">Reference proteome</keyword>
<gene>
    <name evidence="2" type="ORF">BN1221_00374c</name>
</gene>
<feature type="compositionally biased region" description="Polar residues" evidence="1">
    <location>
        <begin position="7"/>
        <end position="18"/>
    </location>
</feature>
<evidence type="ECO:0000256" key="1">
    <source>
        <dbReference type="SAM" id="MobiDB-lite"/>
    </source>
</evidence>
<dbReference type="STRING" id="1109412.BN1221_00374c"/>
<feature type="compositionally biased region" description="Basic and acidic residues" evidence="1">
    <location>
        <begin position="301"/>
        <end position="317"/>
    </location>
</feature>
<name>A0A0G4JPX8_9GAMM</name>
<feature type="region of interest" description="Disordered" evidence="1">
    <location>
        <begin position="1"/>
        <end position="112"/>
    </location>
</feature>
<dbReference type="Pfam" id="PF11725">
    <property type="entry name" value="AvrE_T3Es"/>
    <property type="match status" value="1"/>
</dbReference>